<keyword evidence="4" id="KW-0186">Copper</keyword>
<dbReference type="SUPFAM" id="SSF49503">
    <property type="entry name" value="Cupredoxins"/>
    <property type="match status" value="1"/>
</dbReference>
<dbReference type="InterPro" id="IPR028096">
    <property type="entry name" value="EfeO_Cupredoxin"/>
</dbReference>
<feature type="region of interest" description="Disordered" evidence="5">
    <location>
        <begin position="1"/>
        <end position="30"/>
    </location>
</feature>
<gene>
    <name evidence="7" type="ORF">LCGC14_3028660</name>
</gene>
<dbReference type="PANTHER" id="PTHR38439">
    <property type="entry name" value="AURACYANIN-B"/>
    <property type="match status" value="1"/>
</dbReference>
<dbReference type="AlphaFoldDB" id="A0A0F8WSX5"/>
<protein>
    <recommendedName>
        <fullName evidence="6">EfeO-type cupredoxin-like domain-containing protein</fullName>
    </recommendedName>
</protein>
<dbReference type="Gene3D" id="2.60.40.420">
    <property type="entry name" value="Cupredoxins - blue copper proteins"/>
    <property type="match status" value="1"/>
</dbReference>
<evidence type="ECO:0000256" key="3">
    <source>
        <dbReference type="ARBA" id="ARBA00022982"/>
    </source>
</evidence>
<dbReference type="GO" id="GO:0005507">
    <property type="term" value="F:copper ion binding"/>
    <property type="evidence" value="ECO:0007669"/>
    <property type="project" value="TreeGrafter"/>
</dbReference>
<proteinExistence type="predicted"/>
<evidence type="ECO:0000256" key="5">
    <source>
        <dbReference type="SAM" id="MobiDB-lite"/>
    </source>
</evidence>
<feature type="domain" description="EfeO-type cupredoxin-like" evidence="6">
    <location>
        <begin position="42"/>
        <end position="123"/>
    </location>
</feature>
<feature type="compositionally biased region" description="Acidic residues" evidence="5">
    <location>
        <begin position="1"/>
        <end position="22"/>
    </location>
</feature>
<keyword evidence="1" id="KW-0813">Transport</keyword>
<evidence type="ECO:0000256" key="1">
    <source>
        <dbReference type="ARBA" id="ARBA00022448"/>
    </source>
</evidence>
<evidence type="ECO:0000256" key="2">
    <source>
        <dbReference type="ARBA" id="ARBA00022723"/>
    </source>
</evidence>
<name>A0A0F8WSX5_9ZZZZ</name>
<dbReference type="PANTHER" id="PTHR38439:SF2">
    <property type="entry name" value="OUTER MEMBRANE PROTEIN H.8"/>
    <property type="match status" value="1"/>
</dbReference>
<evidence type="ECO:0000259" key="6">
    <source>
        <dbReference type="Pfam" id="PF13473"/>
    </source>
</evidence>
<keyword evidence="3" id="KW-0249">Electron transport</keyword>
<feature type="non-terminal residue" evidence="7">
    <location>
        <position position="1"/>
    </location>
</feature>
<dbReference type="InterPro" id="IPR008972">
    <property type="entry name" value="Cupredoxin"/>
</dbReference>
<comment type="caution">
    <text evidence="7">The sequence shown here is derived from an EMBL/GenBank/DDBJ whole genome shotgun (WGS) entry which is preliminary data.</text>
</comment>
<accession>A0A0F8WSX5</accession>
<keyword evidence="2" id="KW-0479">Metal-binding</keyword>
<dbReference type="Pfam" id="PF13473">
    <property type="entry name" value="Cupredoxin_1"/>
    <property type="match status" value="1"/>
</dbReference>
<dbReference type="InterPro" id="IPR050845">
    <property type="entry name" value="Cu-binding_ET"/>
</dbReference>
<dbReference type="EMBL" id="LAZR01063183">
    <property type="protein sequence ID" value="KKK60007.1"/>
    <property type="molecule type" value="Genomic_DNA"/>
</dbReference>
<reference evidence="7" key="1">
    <citation type="journal article" date="2015" name="Nature">
        <title>Complex archaea that bridge the gap between prokaryotes and eukaryotes.</title>
        <authorList>
            <person name="Spang A."/>
            <person name="Saw J.H."/>
            <person name="Jorgensen S.L."/>
            <person name="Zaremba-Niedzwiedzka K."/>
            <person name="Martijn J."/>
            <person name="Lind A.E."/>
            <person name="van Eijk R."/>
            <person name="Schleper C."/>
            <person name="Guy L."/>
            <person name="Ettema T.J."/>
        </authorList>
    </citation>
    <scope>NUCLEOTIDE SEQUENCE</scope>
</reference>
<evidence type="ECO:0000313" key="7">
    <source>
        <dbReference type="EMBL" id="KKK60007.1"/>
    </source>
</evidence>
<evidence type="ECO:0000256" key="4">
    <source>
        <dbReference type="ARBA" id="ARBA00023008"/>
    </source>
</evidence>
<sequence length="124" mass="12987">SDAGIEDVEPEDGEAVAEETPSDGETAGEGATVDVAMIPAIQFDTVDITVPAGGQVTLTADNVDPGIPHNWAVYTDDSASELIAGTPICTDCTETITFDPPEPGVYFFRCDVHPIQMVGTFVVE</sequence>
<organism evidence="7">
    <name type="scientific">marine sediment metagenome</name>
    <dbReference type="NCBI Taxonomy" id="412755"/>
    <lineage>
        <taxon>unclassified sequences</taxon>
        <taxon>metagenomes</taxon>
        <taxon>ecological metagenomes</taxon>
    </lineage>
</organism>